<proteinExistence type="inferred from homology"/>
<sequence>MTRVRRKRMHCNNKELHHKYKTKRRTKDLDQIEADLLPENKQRLLAQPEDEDLPGLGQHYCIECAKYYIDDRTLAEHRRGREHKRRIRDLKAPAYTQKEAEAAVGLATDNGKALSSSIAGPQSLLALKRKNDAKAAARSASVADSSMIMAE</sequence>
<evidence type="ECO:0000256" key="8">
    <source>
        <dbReference type="ARBA" id="ARBA00023242"/>
    </source>
</evidence>
<comment type="subcellular location">
    <subcellularLocation>
        <location evidence="2">Cytoplasm</location>
    </subcellularLocation>
    <subcellularLocation>
        <location evidence="1">Nucleus</location>
    </subcellularLocation>
</comment>
<comment type="caution">
    <text evidence="11">The sequence shown here is derived from an EMBL/GenBank/DDBJ whole genome shotgun (WGS) entry which is preliminary data.</text>
</comment>
<evidence type="ECO:0000259" key="10">
    <source>
        <dbReference type="PROSITE" id="PS00028"/>
    </source>
</evidence>
<evidence type="ECO:0000313" key="11">
    <source>
        <dbReference type="EMBL" id="KAJ1724319.1"/>
    </source>
</evidence>
<evidence type="ECO:0000256" key="7">
    <source>
        <dbReference type="ARBA" id="ARBA00022833"/>
    </source>
</evidence>
<dbReference type="Pfam" id="PF12171">
    <property type="entry name" value="zf-C2H2_jaz"/>
    <property type="match status" value="1"/>
</dbReference>
<dbReference type="PROSITE" id="PS00028">
    <property type="entry name" value="ZINC_FINGER_C2H2_1"/>
    <property type="match status" value="1"/>
</dbReference>
<keyword evidence="6" id="KW-0863">Zinc-finger</keyword>
<dbReference type="AlphaFoldDB" id="A0A9W7Y039"/>
<dbReference type="PANTHER" id="PTHR46095">
    <property type="entry name" value="ZINC FINGER PROTEIN 593"/>
    <property type="match status" value="1"/>
</dbReference>
<dbReference type="GO" id="GO:0008270">
    <property type="term" value="F:zinc ion binding"/>
    <property type="evidence" value="ECO:0007669"/>
    <property type="project" value="UniProtKB-KW"/>
</dbReference>
<evidence type="ECO:0000256" key="4">
    <source>
        <dbReference type="ARBA" id="ARBA00022517"/>
    </source>
</evidence>
<dbReference type="PANTHER" id="PTHR46095:SF1">
    <property type="entry name" value="ZINC FINGER PROTEIN 593"/>
    <property type="match status" value="1"/>
</dbReference>
<keyword evidence="8" id="KW-0539">Nucleus</keyword>
<keyword evidence="3" id="KW-0963">Cytoplasm</keyword>
<organism evidence="11 12">
    <name type="scientific">Coemansia erecta</name>
    <dbReference type="NCBI Taxonomy" id="147472"/>
    <lineage>
        <taxon>Eukaryota</taxon>
        <taxon>Fungi</taxon>
        <taxon>Fungi incertae sedis</taxon>
        <taxon>Zoopagomycota</taxon>
        <taxon>Kickxellomycotina</taxon>
        <taxon>Kickxellomycetes</taxon>
        <taxon>Kickxellales</taxon>
        <taxon>Kickxellaceae</taxon>
        <taxon>Coemansia</taxon>
    </lineage>
</organism>
<evidence type="ECO:0000256" key="1">
    <source>
        <dbReference type="ARBA" id="ARBA00004123"/>
    </source>
</evidence>
<keyword evidence="5" id="KW-0479">Metal-binding</keyword>
<dbReference type="OrthoDB" id="24683at2759"/>
<dbReference type="GO" id="GO:0005634">
    <property type="term" value="C:nucleus"/>
    <property type="evidence" value="ECO:0007669"/>
    <property type="project" value="UniProtKB-SubCell"/>
</dbReference>
<gene>
    <name evidence="11" type="ORF">LPJ53_001402</name>
</gene>
<evidence type="ECO:0000256" key="5">
    <source>
        <dbReference type="ARBA" id="ARBA00022723"/>
    </source>
</evidence>
<dbReference type="InterPro" id="IPR013087">
    <property type="entry name" value="Znf_C2H2_type"/>
</dbReference>
<accession>A0A9W7Y039</accession>
<keyword evidence="4" id="KW-0690">Ribosome biogenesis</keyword>
<feature type="domain" description="C2H2-type" evidence="10">
    <location>
        <begin position="61"/>
        <end position="83"/>
    </location>
</feature>
<name>A0A9W7Y039_9FUNG</name>
<dbReference type="GO" id="GO:0043021">
    <property type="term" value="F:ribonucleoprotein complex binding"/>
    <property type="evidence" value="ECO:0007669"/>
    <property type="project" value="UniProtKB-ARBA"/>
</dbReference>
<keyword evidence="7" id="KW-0862">Zinc</keyword>
<dbReference type="InterPro" id="IPR036236">
    <property type="entry name" value="Znf_C2H2_sf"/>
</dbReference>
<protein>
    <recommendedName>
        <fullName evidence="10">C2H2-type domain-containing protein</fullName>
    </recommendedName>
</protein>
<reference evidence="11" key="1">
    <citation type="submission" date="2022-07" db="EMBL/GenBank/DDBJ databases">
        <title>Phylogenomic reconstructions and comparative analyses of Kickxellomycotina fungi.</title>
        <authorList>
            <person name="Reynolds N.K."/>
            <person name="Stajich J.E."/>
            <person name="Barry K."/>
            <person name="Grigoriev I.V."/>
            <person name="Crous P."/>
            <person name="Smith M.E."/>
        </authorList>
    </citation>
    <scope>NUCLEOTIDE SEQUENCE</scope>
    <source>
        <strain evidence="11">NBRC 32514</strain>
    </source>
</reference>
<keyword evidence="12" id="KW-1185">Reference proteome</keyword>
<evidence type="ECO:0000256" key="3">
    <source>
        <dbReference type="ARBA" id="ARBA00022490"/>
    </source>
</evidence>
<dbReference type="EMBL" id="JANBOJ010000035">
    <property type="protein sequence ID" value="KAJ1724319.1"/>
    <property type="molecule type" value="Genomic_DNA"/>
</dbReference>
<dbReference type="SUPFAM" id="SSF57667">
    <property type="entry name" value="beta-beta-alpha zinc fingers"/>
    <property type="match status" value="1"/>
</dbReference>
<evidence type="ECO:0000256" key="2">
    <source>
        <dbReference type="ARBA" id="ARBA00004496"/>
    </source>
</evidence>
<dbReference type="Proteomes" id="UP001149813">
    <property type="component" value="Unassembled WGS sequence"/>
</dbReference>
<dbReference type="Gene3D" id="3.30.160.60">
    <property type="entry name" value="Classic Zinc Finger"/>
    <property type="match status" value="1"/>
</dbReference>
<dbReference type="InterPro" id="IPR051879">
    <property type="entry name" value="C2H2-ZF_Maturation_Protein"/>
</dbReference>
<dbReference type="GO" id="GO:0005737">
    <property type="term" value="C:cytoplasm"/>
    <property type="evidence" value="ECO:0007669"/>
    <property type="project" value="UniProtKB-SubCell"/>
</dbReference>
<evidence type="ECO:0000256" key="6">
    <source>
        <dbReference type="ARBA" id="ARBA00022771"/>
    </source>
</evidence>
<dbReference type="InterPro" id="IPR022755">
    <property type="entry name" value="Znf_C2H2_jaz"/>
</dbReference>
<comment type="similarity">
    <text evidence="9">Belongs to the ZNF593/BUD20 C2H2-type zinc-finger protein family.</text>
</comment>
<dbReference type="FunFam" id="3.30.160.60:FF:000299">
    <property type="entry name" value="Zinc finger protein 593"/>
    <property type="match status" value="1"/>
</dbReference>
<evidence type="ECO:0000313" key="12">
    <source>
        <dbReference type="Proteomes" id="UP001149813"/>
    </source>
</evidence>
<evidence type="ECO:0000256" key="9">
    <source>
        <dbReference type="ARBA" id="ARBA00038064"/>
    </source>
</evidence>
<dbReference type="GO" id="GO:0042254">
    <property type="term" value="P:ribosome biogenesis"/>
    <property type="evidence" value="ECO:0007669"/>
    <property type="project" value="UniProtKB-KW"/>
</dbReference>